<dbReference type="NCBIfam" id="TIGR01655">
    <property type="entry name" value="yxeA_fam"/>
    <property type="match status" value="1"/>
</dbReference>
<dbReference type="InterPro" id="IPR006542">
    <property type="entry name" value="DUF1093"/>
</dbReference>
<dbReference type="Pfam" id="PF06486">
    <property type="entry name" value="DUF1093"/>
    <property type="match status" value="1"/>
</dbReference>
<keyword evidence="1" id="KW-0812">Transmembrane</keyword>
<dbReference type="Proteomes" id="UP000000441">
    <property type="component" value="Chromosome"/>
</dbReference>
<evidence type="ECO:0000256" key="1">
    <source>
        <dbReference type="SAM" id="Phobius"/>
    </source>
</evidence>
<dbReference type="HOGENOM" id="CLU_126418_4_2_9"/>
<keyword evidence="1" id="KW-0472">Membrane</keyword>
<keyword evidence="1" id="KW-1133">Transmembrane helix</keyword>
<protein>
    <recommendedName>
        <fullName evidence="4">YxeA family protein</fullName>
    </recommendedName>
</protein>
<reference evidence="2 3" key="1">
    <citation type="journal article" date="2009" name="J. Bacteriol.">
        <title>Complete genome sequence of the extremophilic Bacillus cereus strain Q1 with industrial applications.</title>
        <authorList>
            <person name="Xiong Z."/>
            <person name="Jiang Y."/>
            <person name="Qi D."/>
            <person name="Lu H."/>
            <person name="Yang F."/>
            <person name="Yang J."/>
            <person name="Chen L."/>
            <person name="Sun L."/>
            <person name="Xu X."/>
            <person name="Xue Y."/>
            <person name="Zhu Y."/>
            <person name="Jin Q."/>
        </authorList>
    </citation>
    <scope>NUCLEOTIDE SEQUENCE [LARGE SCALE GENOMIC DNA]</scope>
    <source>
        <strain evidence="2 3">Q1</strain>
    </source>
</reference>
<dbReference type="SUPFAM" id="SSF159121">
    <property type="entry name" value="BC4932-like"/>
    <property type="match status" value="1"/>
</dbReference>
<evidence type="ECO:0008006" key="4">
    <source>
        <dbReference type="Google" id="ProtNLM"/>
    </source>
</evidence>
<dbReference type="InterPro" id="IPR036166">
    <property type="entry name" value="YxeA-like_sf"/>
</dbReference>
<proteinExistence type="predicted"/>
<organism evidence="2 3">
    <name type="scientific">Bacillus cereus (strain Q1)</name>
    <dbReference type="NCBI Taxonomy" id="361100"/>
    <lineage>
        <taxon>Bacteria</taxon>
        <taxon>Bacillati</taxon>
        <taxon>Bacillota</taxon>
        <taxon>Bacilli</taxon>
        <taxon>Bacillales</taxon>
        <taxon>Bacillaceae</taxon>
        <taxon>Bacillus</taxon>
        <taxon>Bacillus cereus group</taxon>
    </lineage>
</organism>
<dbReference type="EMBL" id="CP000227">
    <property type="protein sequence ID" value="ACM15312.1"/>
    <property type="molecule type" value="Genomic_DNA"/>
</dbReference>
<name>B9J4J5_BACCQ</name>
<evidence type="ECO:0000313" key="3">
    <source>
        <dbReference type="Proteomes" id="UP000000441"/>
    </source>
</evidence>
<sequence length="155" mass="17902">MLRNTLYTKKCVREYIHSKRIDDNKINQIRKKVEKKMKKALIAVSGLIVVGGGLLTYVGGETIDRFNPLVKEKDVYVHTEGKAKPDPEHEGRRFYYVLNGVDESGNENTIKVGVNGKDEFPDNYLKVHVKGKYVYKYEEVQEEKVPEKAKEKLKQ</sequence>
<dbReference type="KEGG" id="bcq:BCQ_4911"/>
<feature type="transmembrane region" description="Helical" evidence="1">
    <location>
        <begin position="40"/>
        <end position="60"/>
    </location>
</feature>
<dbReference type="Gene3D" id="2.40.50.480">
    <property type="match status" value="1"/>
</dbReference>
<evidence type="ECO:0000313" key="2">
    <source>
        <dbReference type="EMBL" id="ACM15312.1"/>
    </source>
</evidence>
<dbReference type="AlphaFoldDB" id="B9J4J5"/>
<dbReference type="PANTHER" id="PTHR36433">
    <property type="entry name" value="HYPOTHETICAL CYTOSOLIC PROTEIN"/>
    <property type="match status" value="1"/>
</dbReference>
<accession>B9J4J5</accession>
<gene>
    <name evidence="2" type="ordered locus">BCQ_4911</name>
</gene>